<evidence type="ECO:0000259" key="2">
    <source>
        <dbReference type="SMART" id="SM00421"/>
    </source>
</evidence>
<organism evidence="3 4">
    <name type="scientific">Streptomyces carpaticus</name>
    <dbReference type="NCBI Taxonomy" id="285558"/>
    <lineage>
        <taxon>Bacteria</taxon>
        <taxon>Bacillati</taxon>
        <taxon>Actinomycetota</taxon>
        <taxon>Actinomycetes</taxon>
        <taxon>Kitasatosporales</taxon>
        <taxon>Streptomycetaceae</taxon>
        <taxon>Streptomyces</taxon>
    </lineage>
</organism>
<name>A0ABV4ZFZ8_9ACTN</name>
<feature type="region of interest" description="Disordered" evidence="1">
    <location>
        <begin position="1"/>
        <end position="54"/>
    </location>
</feature>
<dbReference type="RefSeq" id="WP_375061095.1">
    <property type="nucleotide sequence ID" value="NZ_JBHGBT010000001.1"/>
</dbReference>
<reference evidence="3 4" key="1">
    <citation type="submission" date="2024-09" db="EMBL/GenBank/DDBJ databases">
        <title>Draft genome sequence of multifaceted antimicrobials producing Streptomyces sp. strain FH1.</title>
        <authorList>
            <person name="Hassan F."/>
            <person name="Ali H."/>
            <person name="Hassan N."/>
            <person name="Nawaz A."/>
        </authorList>
    </citation>
    <scope>NUCLEOTIDE SEQUENCE [LARGE SCALE GENOMIC DNA]</scope>
    <source>
        <strain evidence="3 4">FH1</strain>
    </source>
</reference>
<evidence type="ECO:0000313" key="4">
    <source>
        <dbReference type="Proteomes" id="UP001577267"/>
    </source>
</evidence>
<dbReference type="SMART" id="SM00421">
    <property type="entry name" value="HTH_LUXR"/>
    <property type="match status" value="1"/>
</dbReference>
<feature type="compositionally biased region" description="Basic and acidic residues" evidence="1">
    <location>
        <begin position="1"/>
        <end position="14"/>
    </location>
</feature>
<dbReference type="Gene3D" id="1.10.10.10">
    <property type="entry name" value="Winged helix-like DNA-binding domain superfamily/Winged helix DNA-binding domain"/>
    <property type="match status" value="1"/>
</dbReference>
<comment type="caution">
    <text evidence="3">The sequence shown here is derived from an EMBL/GenBank/DDBJ whole genome shotgun (WGS) entry which is preliminary data.</text>
</comment>
<evidence type="ECO:0000256" key="1">
    <source>
        <dbReference type="SAM" id="MobiDB-lite"/>
    </source>
</evidence>
<dbReference type="PANTHER" id="PTHR34293:SF1">
    <property type="entry name" value="HTH-TYPE TRANSCRIPTIONAL REGULATOR TRMBL2"/>
    <property type="match status" value="1"/>
</dbReference>
<dbReference type="Proteomes" id="UP001577267">
    <property type="component" value="Unassembled WGS sequence"/>
</dbReference>
<feature type="compositionally biased region" description="Low complexity" evidence="1">
    <location>
        <begin position="16"/>
        <end position="25"/>
    </location>
</feature>
<protein>
    <recommendedName>
        <fullName evidence="2">HTH luxR-type domain-containing protein</fullName>
    </recommendedName>
</protein>
<proteinExistence type="predicted"/>
<dbReference type="EMBL" id="JBHGBT010000001">
    <property type="protein sequence ID" value="MFB4193040.1"/>
    <property type="molecule type" value="Genomic_DNA"/>
</dbReference>
<feature type="domain" description="HTH luxR-type" evidence="2">
    <location>
        <begin position="202"/>
        <end position="259"/>
    </location>
</feature>
<feature type="compositionally biased region" description="Basic and acidic residues" evidence="1">
    <location>
        <begin position="42"/>
        <end position="54"/>
    </location>
</feature>
<gene>
    <name evidence="3" type="ORF">ACE11A_01475</name>
</gene>
<sequence>MHAGTERGHDRPDTVRAAAGRARPAGDGGEGGRAPVAARDGGPADRTGRAAHLGHVEHVERLTGPAAVRSRIENLIGHARRDVLSLAPCTELSPGHLAWLRPLALGCLRRGVAFRTVMLCETLDDPATAAHLRELERHGARVRLIAHATERLLVCDHRAALPLGEGPAIERGALFTGEPAIVDSVRALFERAWAQATPLTPAPTPTDTARLILAAMCSGAKDETAARGIGVSVRTYRRRIAHLMDHLNAGSRAQAALLARDRGWI</sequence>
<dbReference type="InterPro" id="IPR036388">
    <property type="entry name" value="WH-like_DNA-bd_sf"/>
</dbReference>
<dbReference type="InterPro" id="IPR000792">
    <property type="entry name" value="Tscrpt_reg_LuxR_C"/>
</dbReference>
<dbReference type="InterPro" id="IPR051797">
    <property type="entry name" value="TrmB-like"/>
</dbReference>
<dbReference type="InterPro" id="IPR016032">
    <property type="entry name" value="Sig_transdc_resp-reg_C-effctor"/>
</dbReference>
<keyword evidence="4" id="KW-1185">Reference proteome</keyword>
<evidence type="ECO:0000313" key="3">
    <source>
        <dbReference type="EMBL" id="MFB4193040.1"/>
    </source>
</evidence>
<dbReference type="PANTHER" id="PTHR34293">
    <property type="entry name" value="HTH-TYPE TRANSCRIPTIONAL REGULATOR TRMBL2"/>
    <property type="match status" value="1"/>
</dbReference>
<dbReference type="SUPFAM" id="SSF46894">
    <property type="entry name" value="C-terminal effector domain of the bipartite response regulators"/>
    <property type="match status" value="1"/>
</dbReference>
<accession>A0ABV4ZFZ8</accession>